<dbReference type="AlphaFoldDB" id="A0A8X6QI13"/>
<keyword evidence="2" id="KW-1185">Reference proteome</keyword>
<reference evidence="1" key="1">
    <citation type="submission" date="2020-08" db="EMBL/GenBank/DDBJ databases">
        <title>Multicomponent nature underlies the extraordinary mechanical properties of spider dragline silk.</title>
        <authorList>
            <person name="Kono N."/>
            <person name="Nakamura H."/>
            <person name="Mori M."/>
            <person name="Yoshida Y."/>
            <person name="Ohtoshi R."/>
            <person name="Malay A.D."/>
            <person name="Moran D.A.P."/>
            <person name="Tomita M."/>
            <person name="Numata K."/>
            <person name="Arakawa K."/>
        </authorList>
    </citation>
    <scope>NUCLEOTIDE SEQUENCE</scope>
</reference>
<sequence length="94" mass="10941">MLSRNEIVRVYTWVSSNDLIRTPTIPKCTKSNFRLLETSIKDQNSSTHLISNKDSIGFYHFTGCFLAFKREPNYQAFRIVFPCANVFECLMPLK</sequence>
<evidence type="ECO:0000313" key="1">
    <source>
        <dbReference type="EMBL" id="GFU27805.1"/>
    </source>
</evidence>
<dbReference type="EMBL" id="BMAW01032931">
    <property type="protein sequence ID" value="GFU27805.1"/>
    <property type="molecule type" value="Genomic_DNA"/>
</dbReference>
<proteinExistence type="predicted"/>
<dbReference type="Proteomes" id="UP000887013">
    <property type="component" value="Unassembled WGS sequence"/>
</dbReference>
<gene>
    <name evidence="1" type="ORF">NPIL_580771</name>
</gene>
<dbReference type="OrthoDB" id="6465208at2759"/>
<name>A0A8X6QI13_NEPPI</name>
<accession>A0A8X6QI13</accession>
<organism evidence="1 2">
    <name type="scientific">Nephila pilipes</name>
    <name type="common">Giant wood spider</name>
    <name type="synonym">Nephila maculata</name>
    <dbReference type="NCBI Taxonomy" id="299642"/>
    <lineage>
        <taxon>Eukaryota</taxon>
        <taxon>Metazoa</taxon>
        <taxon>Ecdysozoa</taxon>
        <taxon>Arthropoda</taxon>
        <taxon>Chelicerata</taxon>
        <taxon>Arachnida</taxon>
        <taxon>Araneae</taxon>
        <taxon>Araneomorphae</taxon>
        <taxon>Entelegynae</taxon>
        <taxon>Araneoidea</taxon>
        <taxon>Nephilidae</taxon>
        <taxon>Nephila</taxon>
    </lineage>
</organism>
<protein>
    <submittedName>
        <fullName evidence="1">Uncharacterized protein</fullName>
    </submittedName>
</protein>
<comment type="caution">
    <text evidence="1">The sequence shown here is derived from an EMBL/GenBank/DDBJ whole genome shotgun (WGS) entry which is preliminary data.</text>
</comment>
<evidence type="ECO:0000313" key="2">
    <source>
        <dbReference type="Proteomes" id="UP000887013"/>
    </source>
</evidence>